<evidence type="ECO:0000256" key="2">
    <source>
        <dbReference type="SAM" id="SignalP"/>
    </source>
</evidence>
<proteinExistence type="predicted"/>
<protein>
    <submittedName>
        <fullName evidence="3">Uncharacterized protein</fullName>
    </submittedName>
</protein>
<feature type="chain" id="PRO_5026831608" evidence="2">
    <location>
        <begin position="21"/>
        <end position="98"/>
    </location>
</feature>
<dbReference type="EMBL" id="CADCUC010000120">
    <property type="protein sequence ID" value="CAA9313856.1"/>
    <property type="molecule type" value="Genomic_DNA"/>
</dbReference>
<gene>
    <name evidence="3" type="ORF">AVDCRST_MAG90-641</name>
</gene>
<name>A0A6J4KTK0_9HYPH</name>
<keyword evidence="2" id="KW-0732">Signal</keyword>
<accession>A0A6J4KTK0</accession>
<feature type="signal peptide" evidence="2">
    <location>
        <begin position="1"/>
        <end position="20"/>
    </location>
</feature>
<evidence type="ECO:0000313" key="3">
    <source>
        <dbReference type="EMBL" id="CAA9313856.1"/>
    </source>
</evidence>
<organism evidence="3">
    <name type="scientific">uncultured Microvirga sp</name>
    <dbReference type="NCBI Taxonomy" id="412392"/>
    <lineage>
        <taxon>Bacteria</taxon>
        <taxon>Pseudomonadati</taxon>
        <taxon>Pseudomonadota</taxon>
        <taxon>Alphaproteobacteria</taxon>
        <taxon>Hyphomicrobiales</taxon>
        <taxon>Methylobacteriaceae</taxon>
        <taxon>Microvirga</taxon>
        <taxon>environmental samples</taxon>
    </lineage>
</organism>
<reference evidence="3" key="1">
    <citation type="submission" date="2020-02" db="EMBL/GenBank/DDBJ databases">
        <authorList>
            <person name="Meier V. D."/>
        </authorList>
    </citation>
    <scope>NUCLEOTIDE SEQUENCE</scope>
    <source>
        <strain evidence="3">AVDCRST_MAG90</strain>
    </source>
</reference>
<feature type="region of interest" description="Disordered" evidence="1">
    <location>
        <begin position="77"/>
        <end position="98"/>
    </location>
</feature>
<dbReference type="AlphaFoldDB" id="A0A6J4KTK0"/>
<feature type="compositionally biased region" description="Low complexity" evidence="1">
    <location>
        <begin position="84"/>
        <end position="98"/>
    </location>
</feature>
<evidence type="ECO:0000256" key="1">
    <source>
        <dbReference type="SAM" id="MobiDB-lite"/>
    </source>
</evidence>
<sequence length="98" mass="10333">MPKPFLLALLVAGLAAPALAQPSPAASTRDMRELVEAARAGAKAAQENVEYARVVPDILTQILIKLDKLENKLDKIETSLQREPTPGAAQPAGAPRAP</sequence>